<feature type="domain" description="C-type lectin" evidence="3">
    <location>
        <begin position="135"/>
        <end position="201"/>
    </location>
</feature>
<dbReference type="InterPro" id="IPR050111">
    <property type="entry name" value="C-type_lectin/snaclec_domain"/>
</dbReference>
<dbReference type="Ensembl" id="ENSELUT00000104428.1">
    <property type="protein sequence ID" value="ENSELUP00000091749.1"/>
    <property type="gene ID" value="ENSELUG00000040460.1"/>
</dbReference>
<dbReference type="SUPFAM" id="SSF56436">
    <property type="entry name" value="C-type lectin-like"/>
    <property type="match status" value="1"/>
</dbReference>
<protein>
    <recommendedName>
        <fullName evidence="3">C-type lectin domain-containing protein</fullName>
    </recommendedName>
</protein>
<accession>A0AAY5KSC6</accession>
<evidence type="ECO:0000256" key="2">
    <source>
        <dbReference type="SAM" id="Phobius"/>
    </source>
</evidence>
<proteinExistence type="predicted"/>
<evidence type="ECO:0000313" key="4">
    <source>
        <dbReference type="Ensembl" id="ENSELUP00000091749.1"/>
    </source>
</evidence>
<keyword evidence="2" id="KW-0472">Membrane</keyword>
<evidence type="ECO:0000259" key="3">
    <source>
        <dbReference type="PROSITE" id="PS50041"/>
    </source>
</evidence>
<reference evidence="4 5" key="1">
    <citation type="submission" date="2020-02" db="EMBL/GenBank/DDBJ databases">
        <title>Esox lucius (northern pike) genome, fEsoLuc1, primary haplotype.</title>
        <authorList>
            <person name="Myers G."/>
            <person name="Karagic N."/>
            <person name="Meyer A."/>
            <person name="Pippel M."/>
            <person name="Reichard M."/>
            <person name="Winkler S."/>
            <person name="Tracey A."/>
            <person name="Sims Y."/>
            <person name="Howe K."/>
            <person name="Rhie A."/>
            <person name="Formenti G."/>
            <person name="Durbin R."/>
            <person name="Fedrigo O."/>
            <person name="Jarvis E.D."/>
        </authorList>
    </citation>
    <scope>NUCLEOTIDE SEQUENCE [LARGE SCALE GENOMIC DNA]</scope>
</reference>
<keyword evidence="2" id="KW-0812">Transmembrane</keyword>
<organism evidence="4 5">
    <name type="scientific">Esox lucius</name>
    <name type="common">Northern pike</name>
    <dbReference type="NCBI Taxonomy" id="8010"/>
    <lineage>
        <taxon>Eukaryota</taxon>
        <taxon>Metazoa</taxon>
        <taxon>Chordata</taxon>
        <taxon>Craniata</taxon>
        <taxon>Vertebrata</taxon>
        <taxon>Euteleostomi</taxon>
        <taxon>Actinopterygii</taxon>
        <taxon>Neopterygii</taxon>
        <taxon>Teleostei</taxon>
        <taxon>Protacanthopterygii</taxon>
        <taxon>Esociformes</taxon>
        <taxon>Esocidae</taxon>
        <taxon>Esox</taxon>
    </lineage>
</organism>
<keyword evidence="5" id="KW-1185">Reference proteome</keyword>
<sequence>MFPEHLPINEDGLEVNEFMNTWRGAGAKPSICPYVVSWKRPSRTACLGLLCLLLVFGLIVLTVHYNGLLGKYYSAERNQQDKYDSRMINRDQFQEKVNKLEMELHGQQRFGQSIYYRSTEKTSWQEGRQECLTRGLDLVIVNKGDWEWIDSTPAATTFWLENEPNNHNRGEDCVVIIHRSTNPSKSWNDVGCHYILNWICENNTIHESM</sequence>
<name>A0AAY5KSC6_ESOLU</name>
<dbReference type="AlphaFoldDB" id="A0AAY5KSC6"/>
<dbReference type="InterPro" id="IPR018378">
    <property type="entry name" value="C-type_lectin_CS"/>
</dbReference>
<reference evidence="4" key="2">
    <citation type="submission" date="2025-08" db="UniProtKB">
        <authorList>
            <consortium name="Ensembl"/>
        </authorList>
    </citation>
    <scope>IDENTIFICATION</scope>
</reference>
<dbReference type="Proteomes" id="UP000265140">
    <property type="component" value="Chromosome 20"/>
</dbReference>
<keyword evidence="2" id="KW-1133">Transmembrane helix</keyword>
<dbReference type="InterPro" id="IPR016186">
    <property type="entry name" value="C-type_lectin-like/link_sf"/>
</dbReference>
<dbReference type="Gene3D" id="3.10.100.10">
    <property type="entry name" value="Mannose-Binding Protein A, subunit A"/>
    <property type="match status" value="2"/>
</dbReference>
<dbReference type="PROSITE" id="PS00615">
    <property type="entry name" value="C_TYPE_LECTIN_1"/>
    <property type="match status" value="1"/>
</dbReference>
<reference evidence="4" key="3">
    <citation type="submission" date="2025-09" db="UniProtKB">
        <authorList>
            <consortium name="Ensembl"/>
        </authorList>
    </citation>
    <scope>IDENTIFICATION</scope>
</reference>
<dbReference type="InterPro" id="IPR016187">
    <property type="entry name" value="CTDL_fold"/>
</dbReference>
<dbReference type="InterPro" id="IPR001304">
    <property type="entry name" value="C-type_lectin-like"/>
</dbReference>
<dbReference type="Pfam" id="PF00059">
    <property type="entry name" value="Lectin_C"/>
    <property type="match status" value="1"/>
</dbReference>
<dbReference type="SMART" id="SM00034">
    <property type="entry name" value="CLECT"/>
    <property type="match status" value="1"/>
</dbReference>
<evidence type="ECO:0000256" key="1">
    <source>
        <dbReference type="ARBA" id="ARBA00023157"/>
    </source>
</evidence>
<evidence type="ECO:0000313" key="5">
    <source>
        <dbReference type="Proteomes" id="UP000265140"/>
    </source>
</evidence>
<dbReference type="GeneTree" id="ENSGT01150000290048"/>
<dbReference type="PROSITE" id="PS50041">
    <property type="entry name" value="C_TYPE_LECTIN_2"/>
    <property type="match status" value="1"/>
</dbReference>
<dbReference type="PANTHER" id="PTHR22803">
    <property type="entry name" value="MANNOSE, PHOSPHOLIPASE, LECTIN RECEPTOR RELATED"/>
    <property type="match status" value="1"/>
</dbReference>
<feature type="transmembrane region" description="Helical" evidence="2">
    <location>
        <begin position="47"/>
        <end position="68"/>
    </location>
</feature>
<keyword evidence="1" id="KW-1015">Disulfide bond</keyword>